<comment type="caution">
    <text evidence="8">The sequence shown here is derived from an EMBL/GenBank/DDBJ whole genome shotgun (WGS) entry which is preliminary data.</text>
</comment>
<evidence type="ECO:0000313" key="8">
    <source>
        <dbReference type="EMBL" id="CAA2954323.1"/>
    </source>
</evidence>
<dbReference type="SUPFAM" id="SSF52058">
    <property type="entry name" value="L domain-like"/>
    <property type="match status" value="1"/>
</dbReference>
<keyword evidence="2" id="KW-0964">Secreted</keyword>
<keyword evidence="3" id="KW-0433">Leucine-rich repeat</keyword>
<dbReference type="OrthoDB" id="1717987at2759"/>
<evidence type="ECO:0000256" key="4">
    <source>
        <dbReference type="ARBA" id="ARBA00022729"/>
    </source>
</evidence>
<name>A0A8S0PN91_OLEEU</name>
<keyword evidence="9" id="KW-1185">Reference proteome</keyword>
<dbReference type="PANTHER" id="PTHR32093">
    <property type="entry name" value="LEUCINE-RICH REPEAT EXTENSIN-LIKE PROTEIN 3-RELATED"/>
    <property type="match status" value="1"/>
</dbReference>
<reference evidence="8 9" key="1">
    <citation type="submission" date="2019-12" db="EMBL/GenBank/DDBJ databases">
        <authorList>
            <person name="Alioto T."/>
            <person name="Alioto T."/>
            <person name="Gomez Garrido J."/>
        </authorList>
    </citation>
    <scope>NUCLEOTIDE SEQUENCE [LARGE SCALE GENOMIC DNA]</scope>
</reference>
<dbReference type="Gene3D" id="3.80.10.10">
    <property type="entry name" value="Ribonuclease Inhibitor"/>
    <property type="match status" value="1"/>
</dbReference>
<organism evidence="8 9">
    <name type="scientific">Olea europaea subsp. europaea</name>
    <dbReference type="NCBI Taxonomy" id="158383"/>
    <lineage>
        <taxon>Eukaryota</taxon>
        <taxon>Viridiplantae</taxon>
        <taxon>Streptophyta</taxon>
        <taxon>Embryophyta</taxon>
        <taxon>Tracheophyta</taxon>
        <taxon>Spermatophyta</taxon>
        <taxon>Magnoliopsida</taxon>
        <taxon>eudicotyledons</taxon>
        <taxon>Gunneridae</taxon>
        <taxon>Pentapetalae</taxon>
        <taxon>asterids</taxon>
        <taxon>lamiids</taxon>
        <taxon>Lamiales</taxon>
        <taxon>Oleaceae</taxon>
        <taxon>Oleeae</taxon>
        <taxon>Olea</taxon>
    </lineage>
</organism>
<comment type="subcellular location">
    <subcellularLocation>
        <location evidence="1">Secreted</location>
    </subcellularLocation>
</comment>
<feature type="chain" id="PRO_5035930410" evidence="6">
    <location>
        <begin position="25"/>
        <end position="164"/>
    </location>
</feature>
<dbReference type="EMBL" id="CACTIH010000111">
    <property type="protein sequence ID" value="CAA2954323.1"/>
    <property type="molecule type" value="Genomic_DNA"/>
</dbReference>
<dbReference type="PANTHER" id="PTHR32093:SF124">
    <property type="entry name" value="POLLEN-SPECIFIC LEUCINE-RICH REPEAT EXTENSIN-LIKE PROTEIN 1"/>
    <property type="match status" value="1"/>
</dbReference>
<evidence type="ECO:0000256" key="6">
    <source>
        <dbReference type="SAM" id="SignalP"/>
    </source>
</evidence>
<gene>
    <name evidence="8" type="ORF">OLEA9_A120465</name>
</gene>
<accession>A0A8S0PN91</accession>
<proteinExistence type="predicted"/>
<evidence type="ECO:0000256" key="1">
    <source>
        <dbReference type="ARBA" id="ARBA00004613"/>
    </source>
</evidence>
<protein>
    <submittedName>
        <fullName evidence="8">Pollen-specific leucine-rich repeat extensin 1</fullName>
    </submittedName>
</protein>
<evidence type="ECO:0000256" key="5">
    <source>
        <dbReference type="ARBA" id="ARBA00022737"/>
    </source>
</evidence>
<sequence>MANPKACACFLFISLLSFFPLSLALTDGEVAYIVRRQLLSLPEDGDLSDDMVFEVDVNIKFQNSRLKQAYIGLQAWKKAVYSDPLNFTANWDGPDVCAYKGVFCAPALDNPKTTVVAGVDLNHADIAGHLPVEIGLLADISLIHLNSNRFCGIIPQSISKLKLL</sequence>
<feature type="signal peptide" evidence="6">
    <location>
        <begin position="1"/>
        <end position="24"/>
    </location>
</feature>
<dbReference type="InterPro" id="IPR013210">
    <property type="entry name" value="LRR_N_plant-typ"/>
</dbReference>
<dbReference type="GO" id="GO:0005576">
    <property type="term" value="C:extracellular region"/>
    <property type="evidence" value="ECO:0007669"/>
    <property type="project" value="UniProtKB-SubCell"/>
</dbReference>
<keyword evidence="5" id="KW-0677">Repeat</keyword>
<keyword evidence="4 6" id="KW-0732">Signal</keyword>
<evidence type="ECO:0000313" key="9">
    <source>
        <dbReference type="Proteomes" id="UP000594638"/>
    </source>
</evidence>
<evidence type="ECO:0000256" key="2">
    <source>
        <dbReference type="ARBA" id="ARBA00022525"/>
    </source>
</evidence>
<dbReference type="InterPro" id="IPR032675">
    <property type="entry name" value="LRR_dom_sf"/>
</dbReference>
<evidence type="ECO:0000256" key="3">
    <source>
        <dbReference type="ARBA" id="ARBA00022614"/>
    </source>
</evidence>
<dbReference type="InterPro" id="IPR051582">
    <property type="entry name" value="LRR_extensin-like_regulator"/>
</dbReference>
<feature type="domain" description="Leucine-rich repeat-containing N-terminal plant-type" evidence="7">
    <location>
        <begin position="73"/>
        <end position="104"/>
    </location>
</feature>
<evidence type="ECO:0000259" key="7">
    <source>
        <dbReference type="Pfam" id="PF08263"/>
    </source>
</evidence>
<dbReference type="Gramene" id="OE9A120465T1">
    <property type="protein sequence ID" value="OE9A120465C1"/>
    <property type="gene ID" value="OE9A120465"/>
</dbReference>
<dbReference type="Proteomes" id="UP000594638">
    <property type="component" value="Unassembled WGS sequence"/>
</dbReference>
<dbReference type="AlphaFoldDB" id="A0A8S0PN91"/>
<dbReference type="Pfam" id="PF08263">
    <property type="entry name" value="LRRNT_2"/>
    <property type="match status" value="1"/>
</dbReference>